<reference evidence="3 4" key="1">
    <citation type="journal article" date="2021" name="Elife">
        <title>Chloroplast acquisition without the gene transfer in kleptoplastic sea slugs, Plakobranchus ocellatus.</title>
        <authorList>
            <person name="Maeda T."/>
            <person name="Takahashi S."/>
            <person name="Yoshida T."/>
            <person name="Shimamura S."/>
            <person name="Takaki Y."/>
            <person name="Nagai Y."/>
            <person name="Toyoda A."/>
            <person name="Suzuki Y."/>
            <person name="Arimoto A."/>
            <person name="Ishii H."/>
            <person name="Satoh N."/>
            <person name="Nishiyama T."/>
            <person name="Hasebe M."/>
            <person name="Maruyama T."/>
            <person name="Minagawa J."/>
            <person name="Obokata J."/>
            <person name="Shigenobu S."/>
        </authorList>
    </citation>
    <scope>NUCLEOTIDE SEQUENCE [LARGE SCALE GENOMIC DNA]</scope>
</reference>
<evidence type="ECO:0000313" key="4">
    <source>
        <dbReference type="Proteomes" id="UP000762676"/>
    </source>
</evidence>
<keyword evidence="2" id="KW-1133">Transmembrane helix</keyword>
<feature type="region of interest" description="Disordered" evidence="1">
    <location>
        <begin position="100"/>
        <end position="125"/>
    </location>
</feature>
<name>A0AAV4FTW2_9GAST</name>
<keyword evidence="4" id="KW-1185">Reference proteome</keyword>
<dbReference type="Proteomes" id="UP000762676">
    <property type="component" value="Unassembled WGS sequence"/>
</dbReference>
<keyword evidence="2" id="KW-0472">Membrane</keyword>
<evidence type="ECO:0000313" key="3">
    <source>
        <dbReference type="EMBL" id="GFR76727.1"/>
    </source>
</evidence>
<proteinExistence type="predicted"/>
<dbReference type="EMBL" id="BMAT01011649">
    <property type="protein sequence ID" value="GFR76727.1"/>
    <property type="molecule type" value="Genomic_DNA"/>
</dbReference>
<evidence type="ECO:0000256" key="2">
    <source>
        <dbReference type="SAM" id="Phobius"/>
    </source>
</evidence>
<organism evidence="3 4">
    <name type="scientific">Elysia marginata</name>
    <dbReference type="NCBI Taxonomy" id="1093978"/>
    <lineage>
        <taxon>Eukaryota</taxon>
        <taxon>Metazoa</taxon>
        <taxon>Spiralia</taxon>
        <taxon>Lophotrochozoa</taxon>
        <taxon>Mollusca</taxon>
        <taxon>Gastropoda</taxon>
        <taxon>Heterobranchia</taxon>
        <taxon>Euthyneura</taxon>
        <taxon>Panpulmonata</taxon>
        <taxon>Sacoglossa</taxon>
        <taxon>Placobranchoidea</taxon>
        <taxon>Plakobranchidae</taxon>
        <taxon>Elysia</taxon>
    </lineage>
</organism>
<feature type="compositionally biased region" description="Basic residues" evidence="1">
    <location>
        <begin position="100"/>
        <end position="110"/>
    </location>
</feature>
<gene>
    <name evidence="3" type="ORF">ElyMa_005808500</name>
</gene>
<keyword evidence="2" id="KW-0812">Transmembrane</keyword>
<protein>
    <submittedName>
        <fullName evidence="3">Transport protein Sec16A</fullName>
    </submittedName>
</protein>
<dbReference type="AlphaFoldDB" id="A0AAV4FTW2"/>
<feature type="compositionally biased region" description="Low complexity" evidence="1">
    <location>
        <begin position="111"/>
        <end position="125"/>
    </location>
</feature>
<comment type="caution">
    <text evidence="3">The sequence shown here is derived from an EMBL/GenBank/DDBJ whole genome shotgun (WGS) entry which is preliminary data.</text>
</comment>
<accession>A0AAV4FTW2</accession>
<feature type="transmembrane region" description="Helical" evidence="2">
    <location>
        <begin position="76"/>
        <end position="97"/>
    </location>
</feature>
<evidence type="ECO:0000256" key="1">
    <source>
        <dbReference type="SAM" id="MobiDB-lite"/>
    </source>
</evidence>
<sequence length="125" mass="14992">MDEGRLKAVKKGQKLHRKFAYAMNDTIRNRQEYYQTCLSREEQETHARLMSKVINIRKNVVRNRVLLQCLNLHRKVSQAVMVAITKIMIIMHMTIIIRRRRRQRRRKRRTITTTTLTATRTNTVS</sequence>